<keyword evidence="2" id="KW-1185">Reference proteome</keyword>
<dbReference type="EMBL" id="AZFQ01000050">
    <property type="protein sequence ID" value="KRL97677.1"/>
    <property type="molecule type" value="Genomic_DNA"/>
</dbReference>
<comment type="caution">
    <text evidence="1">The sequence shown here is derived from an EMBL/GenBank/DDBJ whole genome shotgun (WGS) entry which is preliminary data.</text>
</comment>
<evidence type="ECO:0000313" key="1">
    <source>
        <dbReference type="EMBL" id="KRL97677.1"/>
    </source>
</evidence>
<reference evidence="1 2" key="1">
    <citation type="journal article" date="2015" name="Genome Announc.">
        <title>Expanding the biotechnology potential of lactobacilli through comparative genomics of 213 strains and associated genera.</title>
        <authorList>
            <person name="Sun Z."/>
            <person name="Harris H.M."/>
            <person name="McCann A."/>
            <person name="Guo C."/>
            <person name="Argimon S."/>
            <person name="Zhang W."/>
            <person name="Yang X."/>
            <person name="Jeffery I.B."/>
            <person name="Cooney J.C."/>
            <person name="Kagawa T.F."/>
            <person name="Liu W."/>
            <person name="Song Y."/>
            <person name="Salvetti E."/>
            <person name="Wrobel A."/>
            <person name="Rasinkangas P."/>
            <person name="Parkhill J."/>
            <person name="Rea M.C."/>
            <person name="O'Sullivan O."/>
            <person name="Ritari J."/>
            <person name="Douillard F.P."/>
            <person name="Paul Ross R."/>
            <person name="Yang R."/>
            <person name="Briner A.E."/>
            <person name="Felis G.E."/>
            <person name="de Vos W.M."/>
            <person name="Barrangou R."/>
            <person name="Klaenhammer T.R."/>
            <person name="Caufield P.W."/>
            <person name="Cui Y."/>
            <person name="Zhang H."/>
            <person name="O'Toole P.W."/>
        </authorList>
    </citation>
    <scope>NUCLEOTIDE SEQUENCE [LARGE SCALE GENOMIC DNA]</scope>
    <source>
        <strain evidence="1 2">DSM 16230</strain>
    </source>
</reference>
<accession>A0A0R1UWM5</accession>
<protein>
    <submittedName>
        <fullName evidence="1">Uncharacterized protein</fullName>
    </submittedName>
</protein>
<dbReference type="PATRIC" id="fig|1423801.4.peg.1269"/>
<sequence>MSTCGAAVRESLVGEKRWAGETLKMVLDGALLLSCFYNETVTGTPVKGSKYQFTICNGVLLEE</sequence>
<gene>
    <name evidence="1" type="ORF">FD50_GL001242</name>
</gene>
<name>A0A0R1UWM5_9LACO</name>
<dbReference type="AlphaFoldDB" id="A0A0R1UWM5"/>
<dbReference type="STRING" id="1423801.FD50_GL001242"/>
<proteinExistence type="predicted"/>
<dbReference type="Proteomes" id="UP000051166">
    <property type="component" value="Unassembled WGS sequence"/>
</dbReference>
<evidence type="ECO:0000313" key="2">
    <source>
        <dbReference type="Proteomes" id="UP000051166"/>
    </source>
</evidence>
<organism evidence="1 2">
    <name type="scientific">Liquorilactobacillus satsumensis DSM 16230 = JCM 12392</name>
    <dbReference type="NCBI Taxonomy" id="1423801"/>
    <lineage>
        <taxon>Bacteria</taxon>
        <taxon>Bacillati</taxon>
        <taxon>Bacillota</taxon>
        <taxon>Bacilli</taxon>
        <taxon>Lactobacillales</taxon>
        <taxon>Lactobacillaceae</taxon>
        <taxon>Liquorilactobacillus</taxon>
    </lineage>
</organism>